<evidence type="ECO:0000256" key="1">
    <source>
        <dbReference type="SAM" id="Coils"/>
    </source>
</evidence>
<protein>
    <submittedName>
        <fullName evidence="2">Uncharacterized protein</fullName>
    </submittedName>
</protein>
<reference evidence="2" key="1">
    <citation type="journal article" date="2020" name="Nature">
        <title>Giant virus diversity and host interactions through global metagenomics.</title>
        <authorList>
            <person name="Schulz F."/>
            <person name="Roux S."/>
            <person name="Paez-Espino D."/>
            <person name="Jungbluth S."/>
            <person name="Walsh D.A."/>
            <person name="Denef V.J."/>
            <person name="McMahon K.D."/>
            <person name="Konstantinidis K.T."/>
            <person name="Eloe-Fadrosh E.A."/>
            <person name="Kyrpides N.C."/>
            <person name="Woyke T."/>
        </authorList>
    </citation>
    <scope>NUCLEOTIDE SEQUENCE</scope>
    <source>
        <strain evidence="2">GVMAG-M-3300010160-26</strain>
    </source>
</reference>
<proteinExistence type="predicted"/>
<name>A0A6C0BD82_9ZZZZ</name>
<dbReference type="AlphaFoldDB" id="A0A6C0BD82"/>
<feature type="coiled-coil region" evidence="1">
    <location>
        <begin position="37"/>
        <end position="64"/>
    </location>
</feature>
<sequence>MSEMSTENIVSELVQKITLLEKTMVGQLDLINKNISALNANSRIESLENKLNECAIRANEQILDLKIRIHNISESMTTLQTKKITKSKAKPADVVSISNDTPPDDDSQEQFIKMYIQETRNKKPGLATSIVEKYTNIEKKMIPNIFANNKAMFEAASDANAKLELLAQLIYTKFAPEDRDVFKASQQDTDTEQ</sequence>
<accession>A0A6C0BD82</accession>
<organism evidence="2">
    <name type="scientific">viral metagenome</name>
    <dbReference type="NCBI Taxonomy" id="1070528"/>
    <lineage>
        <taxon>unclassified sequences</taxon>
        <taxon>metagenomes</taxon>
        <taxon>organismal metagenomes</taxon>
    </lineage>
</organism>
<evidence type="ECO:0000313" key="2">
    <source>
        <dbReference type="EMBL" id="QHS89711.1"/>
    </source>
</evidence>
<keyword evidence="1" id="KW-0175">Coiled coil</keyword>
<dbReference type="EMBL" id="MN739117">
    <property type="protein sequence ID" value="QHS89711.1"/>
    <property type="molecule type" value="Genomic_DNA"/>
</dbReference>